<comment type="catalytic activity">
    <reaction evidence="13">
        <text>L-threonyl-[protein] + ATP = O-phospho-L-threonyl-[protein] + ADP + H(+)</text>
        <dbReference type="Rhea" id="RHEA:46608"/>
        <dbReference type="Rhea" id="RHEA-COMP:11060"/>
        <dbReference type="Rhea" id="RHEA-COMP:11605"/>
        <dbReference type="ChEBI" id="CHEBI:15378"/>
        <dbReference type="ChEBI" id="CHEBI:30013"/>
        <dbReference type="ChEBI" id="CHEBI:30616"/>
        <dbReference type="ChEBI" id="CHEBI:61977"/>
        <dbReference type="ChEBI" id="CHEBI:456216"/>
        <dbReference type="EC" id="2.7.11.22"/>
    </reaction>
</comment>
<dbReference type="SMART" id="SM00220">
    <property type="entry name" value="S_TKc"/>
    <property type="match status" value="1"/>
</dbReference>
<dbReference type="PROSITE" id="PS50011">
    <property type="entry name" value="PROTEIN_KINASE_DOM"/>
    <property type="match status" value="1"/>
</dbReference>
<evidence type="ECO:0000256" key="4">
    <source>
        <dbReference type="ARBA" id="ARBA00012425"/>
    </source>
</evidence>
<evidence type="ECO:0000256" key="5">
    <source>
        <dbReference type="ARBA" id="ARBA00022490"/>
    </source>
</evidence>
<dbReference type="PANTHER" id="PTHR24056">
    <property type="entry name" value="CELL DIVISION PROTEIN KINASE"/>
    <property type="match status" value="1"/>
</dbReference>
<dbReference type="InterPro" id="IPR017441">
    <property type="entry name" value="Protein_kinase_ATP_BS"/>
</dbReference>
<dbReference type="SUPFAM" id="SSF56112">
    <property type="entry name" value="Protein kinase-like (PK-like)"/>
    <property type="match status" value="1"/>
</dbReference>
<dbReference type="EC" id="2.7.11.22" evidence="4"/>
<keyword evidence="10 15" id="KW-0067">ATP-binding</keyword>
<comment type="caution">
    <text evidence="18">The sequence shown here is derived from an EMBL/GenBank/DDBJ whole genome shotgun (WGS) entry which is preliminary data.</text>
</comment>
<evidence type="ECO:0000256" key="16">
    <source>
        <dbReference type="SAM" id="MobiDB-lite"/>
    </source>
</evidence>
<feature type="region of interest" description="Disordered" evidence="16">
    <location>
        <begin position="324"/>
        <end position="345"/>
    </location>
</feature>
<organism evidence="18 19">
    <name type="scientific">Albula goreensis</name>
    <dbReference type="NCBI Taxonomy" id="1534307"/>
    <lineage>
        <taxon>Eukaryota</taxon>
        <taxon>Metazoa</taxon>
        <taxon>Chordata</taxon>
        <taxon>Craniata</taxon>
        <taxon>Vertebrata</taxon>
        <taxon>Euteleostomi</taxon>
        <taxon>Actinopterygii</taxon>
        <taxon>Neopterygii</taxon>
        <taxon>Teleostei</taxon>
        <taxon>Albuliformes</taxon>
        <taxon>Albulidae</taxon>
        <taxon>Albula</taxon>
    </lineage>
</organism>
<evidence type="ECO:0000256" key="1">
    <source>
        <dbReference type="ARBA" id="ARBA00004123"/>
    </source>
</evidence>
<keyword evidence="6" id="KW-0723">Serine/threonine-protein kinase</keyword>
<keyword evidence="8 15" id="KW-0547">Nucleotide-binding</keyword>
<sequence>MHLKIKTYLTEVLKEKENNIMEKYENLGLVGEGSYGMVMKCRNKENGRIVAVKKFLESEDDKTVKKIALREIKMLKQLRHENLVNLLEVCKKKRRWYLVFEFVDRTVLDDLEQYPNGLDYHRVRKYLFQILRAIMFCHQHNIIHRDIKPENILVSQYGVVKLCDFGFARTMAAPGEVYTDYVATRWYRAPELLVGDTKYGKAVDVWAIGCLFVEMLTGDPLFPGDSDIDQLYHIMRCLGNLTPRHQELFYKNPVFAGVSLPEITEKEPLEKRFPKLSPMVSDLTKKCLQIDPDKRPSCSDLLQHDFFTKDGFPARFTQELNSKVQRDLKDNSSLPKMSKMSKKDKEDYVMDEKTVTCRDCNVNVKVKESKHEVKALKASESRAECEKAEALGKNRPEDLEKTSEDRTSPGRVPPGKDLNPEHLKATAAPVIPPISHNPLTIITNGLNMATGVGPTPGSTGLRAIDKPKRHGNIFNRISQQSSNLYSGNLSGKVTSEKSVIHERSFLSDRAGNAGKKKGENIRADIHFPELKTSLLPDLRGAEGKHSKMTKKEQKKDCRIPSITAMDIHSSGAM</sequence>
<dbReference type="PROSITE" id="PS00108">
    <property type="entry name" value="PROTEIN_KINASE_ST"/>
    <property type="match status" value="1"/>
</dbReference>
<reference evidence="18" key="1">
    <citation type="submission" date="2021-01" db="EMBL/GenBank/DDBJ databases">
        <authorList>
            <person name="Zahm M."/>
            <person name="Roques C."/>
            <person name="Cabau C."/>
            <person name="Klopp C."/>
            <person name="Donnadieu C."/>
            <person name="Jouanno E."/>
            <person name="Lampietro C."/>
            <person name="Louis A."/>
            <person name="Herpin A."/>
            <person name="Echchiki A."/>
            <person name="Berthelot C."/>
            <person name="Parey E."/>
            <person name="Roest-Crollius H."/>
            <person name="Braasch I."/>
            <person name="Postlethwait J."/>
            <person name="Bobe J."/>
            <person name="Montfort J."/>
            <person name="Bouchez O."/>
            <person name="Begum T."/>
            <person name="Mejri S."/>
            <person name="Adams A."/>
            <person name="Chen W.-J."/>
            <person name="Guiguen Y."/>
        </authorList>
    </citation>
    <scope>NUCLEOTIDE SEQUENCE</scope>
    <source>
        <tissue evidence="18">Blood</tissue>
    </source>
</reference>
<evidence type="ECO:0000259" key="17">
    <source>
        <dbReference type="PROSITE" id="PS50011"/>
    </source>
</evidence>
<accession>A0A8T3CF32</accession>
<dbReference type="GO" id="GO:0005737">
    <property type="term" value="C:cytoplasm"/>
    <property type="evidence" value="ECO:0007669"/>
    <property type="project" value="UniProtKB-SubCell"/>
</dbReference>
<proteinExistence type="inferred from homology"/>
<evidence type="ECO:0000256" key="6">
    <source>
        <dbReference type="ARBA" id="ARBA00022527"/>
    </source>
</evidence>
<evidence type="ECO:0000256" key="11">
    <source>
        <dbReference type="ARBA" id="ARBA00023242"/>
    </source>
</evidence>
<keyword evidence="9" id="KW-0418">Kinase</keyword>
<keyword evidence="7" id="KW-0808">Transferase</keyword>
<evidence type="ECO:0000256" key="8">
    <source>
        <dbReference type="ARBA" id="ARBA00022741"/>
    </source>
</evidence>
<evidence type="ECO:0000256" key="2">
    <source>
        <dbReference type="ARBA" id="ARBA00004496"/>
    </source>
</evidence>
<keyword evidence="5" id="KW-0963">Cytoplasm</keyword>
<dbReference type="Pfam" id="PF00069">
    <property type="entry name" value="Pkinase"/>
    <property type="match status" value="1"/>
</dbReference>
<dbReference type="GO" id="GO:0005524">
    <property type="term" value="F:ATP binding"/>
    <property type="evidence" value="ECO:0007669"/>
    <property type="project" value="UniProtKB-UniRule"/>
</dbReference>
<dbReference type="InterPro" id="IPR011009">
    <property type="entry name" value="Kinase-like_dom_sf"/>
</dbReference>
<evidence type="ECO:0000256" key="3">
    <source>
        <dbReference type="ARBA" id="ARBA00006485"/>
    </source>
</evidence>
<dbReference type="PANTHER" id="PTHR24056:SF241">
    <property type="entry name" value="CYCLIN-DEPENDENT KINASE-LIKE 2"/>
    <property type="match status" value="1"/>
</dbReference>
<evidence type="ECO:0000256" key="13">
    <source>
        <dbReference type="ARBA" id="ARBA00047811"/>
    </source>
</evidence>
<dbReference type="InterPro" id="IPR050108">
    <property type="entry name" value="CDK"/>
</dbReference>
<feature type="binding site" evidence="15">
    <location>
        <position position="54"/>
    </location>
    <ligand>
        <name>ATP</name>
        <dbReference type="ChEBI" id="CHEBI:30616"/>
    </ligand>
</feature>
<dbReference type="FunFam" id="1.10.510.10:FF:000261">
    <property type="entry name" value="cyclin-dependent kinase-like 2 isoform X2"/>
    <property type="match status" value="1"/>
</dbReference>
<protein>
    <recommendedName>
        <fullName evidence="12">Cyclin-dependent kinase-like 2</fullName>
        <ecNumber evidence="4">2.7.11.22</ecNumber>
    </recommendedName>
</protein>
<dbReference type="InterPro" id="IPR008271">
    <property type="entry name" value="Ser/Thr_kinase_AS"/>
</dbReference>
<dbReference type="Proteomes" id="UP000829720">
    <property type="component" value="Unassembled WGS sequence"/>
</dbReference>
<name>A0A8T3CF32_9TELE</name>
<dbReference type="FunFam" id="3.30.200.20:FF:000049">
    <property type="entry name" value="cyclin-dependent kinase-like 1 isoform X1"/>
    <property type="match status" value="1"/>
</dbReference>
<evidence type="ECO:0000256" key="12">
    <source>
        <dbReference type="ARBA" id="ARBA00039642"/>
    </source>
</evidence>
<dbReference type="GO" id="GO:0005634">
    <property type="term" value="C:nucleus"/>
    <property type="evidence" value="ECO:0007669"/>
    <property type="project" value="UniProtKB-SubCell"/>
</dbReference>
<evidence type="ECO:0000256" key="9">
    <source>
        <dbReference type="ARBA" id="ARBA00022777"/>
    </source>
</evidence>
<dbReference type="GO" id="GO:0004693">
    <property type="term" value="F:cyclin-dependent protein serine/threonine kinase activity"/>
    <property type="evidence" value="ECO:0007669"/>
    <property type="project" value="UniProtKB-EC"/>
</dbReference>
<comment type="similarity">
    <text evidence="3">Belongs to the protein kinase superfamily. CMGC Ser/Thr protein kinase family. CDC2/CDKX subfamily.</text>
</comment>
<feature type="compositionally biased region" description="Basic and acidic residues" evidence="16">
    <location>
        <begin position="369"/>
        <end position="408"/>
    </location>
</feature>
<dbReference type="Gene3D" id="1.10.510.10">
    <property type="entry name" value="Transferase(Phosphotransferase) domain 1"/>
    <property type="match status" value="1"/>
</dbReference>
<dbReference type="InterPro" id="IPR000719">
    <property type="entry name" value="Prot_kinase_dom"/>
</dbReference>
<dbReference type="PROSITE" id="PS00107">
    <property type="entry name" value="PROTEIN_KINASE_ATP"/>
    <property type="match status" value="1"/>
</dbReference>
<feature type="domain" description="Protein kinase" evidence="17">
    <location>
        <begin position="24"/>
        <end position="307"/>
    </location>
</feature>
<dbReference type="Gene3D" id="3.30.200.20">
    <property type="entry name" value="Phosphorylase Kinase, domain 1"/>
    <property type="match status" value="1"/>
</dbReference>
<dbReference type="AlphaFoldDB" id="A0A8T3CF32"/>
<comment type="subcellular location">
    <subcellularLocation>
        <location evidence="2">Cytoplasm</location>
    </subcellularLocation>
    <subcellularLocation>
        <location evidence="1">Nucleus</location>
    </subcellularLocation>
</comment>
<evidence type="ECO:0000313" key="19">
    <source>
        <dbReference type="Proteomes" id="UP000829720"/>
    </source>
</evidence>
<evidence type="ECO:0000256" key="14">
    <source>
        <dbReference type="ARBA" id="ARBA00048367"/>
    </source>
</evidence>
<dbReference type="OrthoDB" id="548217at2759"/>
<evidence type="ECO:0000256" key="7">
    <source>
        <dbReference type="ARBA" id="ARBA00022679"/>
    </source>
</evidence>
<comment type="catalytic activity">
    <reaction evidence="14">
        <text>L-seryl-[protein] + ATP = O-phospho-L-seryl-[protein] + ADP + H(+)</text>
        <dbReference type="Rhea" id="RHEA:17989"/>
        <dbReference type="Rhea" id="RHEA-COMP:9863"/>
        <dbReference type="Rhea" id="RHEA-COMP:11604"/>
        <dbReference type="ChEBI" id="CHEBI:15378"/>
        <dbReference type="ChEBI" id="CHEBI:29999"/>
        <dbReference type="ChEBI" id="CHEBI:30616"/>
        <dbReference type="ChEBI" id="CHEBI:83421"/>
        <dbReference type="ChEBI" id="CHEBI:456216"/>
        <dbReference type="EC" id="2.7.11.22"/>
    </reaction>
</comment>
<evidence type="ECO:0000313" key="18">
    <source>
        <dbReference type="EMBL" id="KAI1883623.1"/>
    </source>
</evidence>
<evidence type="ECO:0000256" key="10">
    <source>
        <dbReference type="ARBA" id="ARBA00022840"/>
    </source>
</evidence>
<dbReference type="CDD" id="cd07846">
    <property type="entry name" value="STKc_CDKL2_3"/>
    <property type="match status" value="1"/>
</dbReference>
<feature type="region of interest" description="Disordered" evidence="16">
    <location>
        <begin position="369"/>
        <end position="421"/>
    </location>
</feature>
<gene>
    <name evidence="18" type="ORF">AGOR_G00233480</name>
</gene>
<dbReference type="EMBL" id="JAERUA010000023">
    <property type="protein sequence ID" value="KAI1883623.1"/>
    <property type="molecule type" value="Genomic_DNA"/>
</dbReference>
<keyword evidence="11" id="KW-0539">Nucleus</keyword>
<keyword evidence="19" id="KW-1185">Reference proteome</keyword>
<evidence type="ECO:0000256" key="15">
    <source>
        <dbReference type="PROSITE-ProRule" id="PRU10141"/>
    </source>
</evidence>